<feature type="transmembrane region" description="Helical" evidence="1">
    <location>
        <begin position="34"/>
        <end position="54"/>
    </location>
</feature>
<keyword evidence="1" id="KW-0472">Membrane</keyword>
<evidence type="ECO:0000313" key="2">
    <source>
        <dbReference type="EMBL" id="OGD66880.1"/>
    </source>
</evidence>
<feature type="transmembrane region" description="Helical" evidence="1">
    <location>
        <begin position="60"/>
        <end position="77"/>
    </location>
</feature>
<evidence type="ECO:0000313" key="3">
    <source>
        <dbReference type="Proteomes" id="UP000176451"/>
    </source>
</evidence>
<dbReference type="EMBL" id="MEZV01000024">
    <property type="protein sequence ID" value="OGD66880.1"/>
    <property type="molecule type" value="Genomic_DNA"/>
</dbReference>
<dbReference type="Gene3D" id="1.20.1280.290">
    <property type="match status" value="1"/>
</dbReference>
<dbReference type="InterPro" id="IPR004316">
    <property type="entry name" value="SWEET_rpt"/>
</dbReference>
<evidence type="ECO:0000256" key="1">
    <source>
        <dbReference type="SAM" id="Phobius"/>
    </source>
</evidence>
<dbReference type="AlphaFoldDB" id="A0A1F5EHS6"/>
<feature type="transmembrane region" description="Helical" evidence="1">
    <location>
        <begin position="6"/>
        <end position="22"/>
    </location>
</feature>
<organism evidence="2 3">
    <name type="scientific">Candidatus Berkelbacteria bacterium RIFCSPHIGHO2_12_FULL_36_9</name>
    <dbReference type="NCBI Taxonomy" id="1797469"/>
    <lineage>
        <taxon>Bacteria</taxon>
        <taxon>Candidatus Berkelbacteria</taxon>
    </lineage>
</organism>
<reference evidence="2 3" key="1">
    <citation type="journal article" date="2016" name="Nat. Commun.">
        <title>Thousands of microbial genomes shed light on interconnected biogeochemical processes in an aquifer system.</title>
        <authorList>
            <person name="Anantharaman K."/>
            <person name="Brown C.T."/>
            <person name="Hug L.A."/>
            <person name="Sharon I."/>
            <person name="Castelle C.J."/>
            <person name="Probst A.J."/>
            <person name="Thomas B.C."/>
            <person name="Singh A."/>
            <person name="Wilkins M.J."/>
            <person name="Karaoz U."/>
            <person name="Brodie E.L."/>
            <person name="Williams K.H."/>
            <person name="Hubbard S.S."/>
            <person name="Banfield J.F."/>
        </authorList>
    </citation>
    <scope>NUCLEOTIDE SEQUENCE [LARGE SCALE GENOMIC DNA]</scope>
</reference>
<dbReference type="Proteomes" id="UP000176451">
    <property type="component" value="Unassembled WGS sequence"/>
</dbReference>
<keyword evidence="1" id="KW-1133">Transmembrane helix</keyword>
<keyword evidence="1" id="KW-0812">Transmembrane</keyword>
<protein>
    <recommendedName>
        <fullName evidence="4">MtN3 and saliva related transmembrane protein</fullName>
    </recommendedName>
</protein>
<name>A0A1F5EHS6_9BACT</name>
<evidence type="ECO:0008006" key="4">
    <source>
        <dbReference type="Google" id="ProtNLM"/>
    </source>
</evidence>
<dbReference type="Pfam" id="PF03083">
    <property type="entry name" value="MtN3_slv"/>
    <property type="match status" value="1"/>
</dbReference>
<gene>
    <name evidence="2" type="ORF">A3F08_03445</name>
</gene>
<comment type="caution">
    <text evidence="2">The sequence shown here is derived from an EMBL/GenBank/DDBJ whole genome shotgun (WGS) entry which is preliminary data.</text>
</comment>
<sequence>MIELIGYAAAVLTASTMLPQIIRSIRTKSVGDISIIMLIMYTINTGLWVSYGFLIGAKPVILADGLAFCAGITQLMIKFKYNKPT</sequence>
<proteinExistence type="predicted"/>
<dbReference type="GO" id="GO:0016020">
    <property type="term" value="C:membrane"/>
    <property type="evidence" value="ECO:0007669"/>
    <property type="project" value="InterPro"/>
</dbReference>
<accession>A0A1F5EHS6</accession>